<gene>
    <name evidence="1" type="ORF">GCM10009804_58820</name>
</gene>
<dbReference type="Proteomes" id="UP001501705">
    <property type="component" value="Unassembled WGS sequence"/>
</dbReference>
<comment type="caution">
    <text evidence="1">The sequence shown here is derived from an EMBL/GenBank/DDBJ whole genome shotgun (WGS) entry which is preliminary data.</text>
</comment>
<organism evidence="1 2">
    <name type="scientific">Kribbella hippodromi</name>
    <dbReference type="NCBI Taxonomy" id="434347"/>
    <lineage>
        <taxon>Bacteria</taxon>
        <taxon>Bacillati</taxon>
        <taxon>Actinomycetota</taxon>
        <taxon>Actinomycetes</taxon>
        <taxon>Propionibacteriales</taxon>
        <taxon>Kribbellaceae</taxon>
        <taxon>Kribbella</taxon>
    </lineage>
</organism>
<evidence type="ECO:0000313" key="1">
    <source>
        <dbReference type="EMBL" id="GAA1594419.1"/>
    </source>
</evidence>
<sequence>MALTREGLLEDLLRLSRGCPSLLWEEKLVAHAPEVSDFYVTADHTEPIIVSVRDGFDDVRVMVDGYVFEDVPASDLYAFLAAVLDGDWEVHPNRGFWKPSRMEVHRGDQRWLS</sequence>
<reference evidence="1 2" key="1">
    <citation type="journal article" date="2019" name="Int. J. Syst. Evol. Microbiol.">
        <title>The Global Catalogue of Microorganisms (GCM) 10K type strain sequencing project: providing services to taxonomists for standard genome sequencing and annotation.</title>
        <authorList>
            <consortium name="The Broad Institute Genomics Platform"/>
            <consortium name="The Broad Institute Genome Sequencing Center for Infectious Disease"/>
            <person name="Wu L."/>
            <person name="Ma J."/>
        </authorList>
    </citation>
    <scope>NUCLEOTIDE SEQUENCE [LARGE SCALE GENOMIC DNA]</scope>
    <source>
        <strain evidence="1 2">JCM 15572</strain>
    </source>
</reference>
<keyword evidence="2" id="KW-1185">Reference proteome</keyword>
<proteinExistence type="predicted"/>
<dbReference type="EMBL" id="BAAAPH010000022">
    <property type="protein sequence ID" value="GAA1594419.1"/>
    <property type="molecule type" value="Genomic_DNA"/>
</dbReference>
<accession>A0ABN2E550</accession>
<dbReference type="RefSeq" id="WP_344238556.1">
    <property type="nucleotide sequence ID" value="NZ_BAAAPH010000022.1"/>
</dbReference>
<evidence type="ECO:0000313" key="2">
    <source>
        <dbReference type="Proteomes" id="UP001501705"/>
    </source>
</evidence>
<name>A0ABN2E550_9ACTN</name>
<protein>
    <submittedName>
        <fullName evidence="1">Uncharacterized protein</fullName>
    </submittedName>
</protein>